<evidence type="ECO:0000313" key="1">
    <source>
        <dbReference type="EMBL" id="WKD49609.1"/>
    </source>
</evidence>
<protein>
    <recommendedName>
        <fullName evidence="3">Lipoprotein</fullName>
    </recommendedName>
</protein>
<dbReference type="RefSeq" id="WP_301415461.1">
    <property type="nucleotide sequence ID" value="NZ_CP098023.1"/>
</dbReference>
<sequence length="128" mass="14499">MKWILILLFNLTLLGCSFLNNPSKVVVLRKSAYDHCQATYSNELDRAKCINQKYLQISKEHGIPYQDITEISNAVRLSLASKIVSNSISQEQAKIAMAGAGYILDAEEENRKYAKGAYPKEKWQSQNQ</sequence>
<dbReference type="EMBL" id="CP098023">
    <property type="protein sequence ID" value="WKD49609.1"/>
    <property type="molecule type" value="Genomic_DNA"/>
</dbReference>
<dbReference type="PROSITE" id="PS51257">
    <property type="entry name" value="PROKAR_LIPOPROTEIN"/>
    <property type="match status" value="1"/>
</dbReference>
<name>A0ABY9EDK2_9GAMM</name>
<keyword evidence="2" id="KW-1185">Reference proteome</keyword>
<reference evidence="1 2" key="1">
    <citation type="submission" date="2022-05" db="EMBL/GenBank/DDBJ databases">
        <title>Microbulbifer sp. nov., isolated from sponge.</title>
        <authorList>
            <person name="Gao L."/>
        </authorList>
    </citation>
    <scope>NUCLEOTIDE SEQUENCE [LARGE SCALE GENOMIC DNA]</scope>
    <source>
        <strain evidence="1 2">MI-G</strain>
    </source>
</reference>
<evidence type="ECO:0008006" key="3">
    <source>
        <dbReference type="Google" id="ProtNLM"/>
    </source>
</evidence>
<proteinExistence type="predicted"/>
<organism evidence="1 2">
    <name type="scientific">Microbulbifer spongiae</name>
    <dbReference type="NCBI Taxonomy" id="2944933"/>
    <lineage>
        <taxon>Bacteria</taxon>
        <taxon>Pseudomonadati</taxon>
        <taxon>Pseudomonadota</taxon>
        <taxon>Gammaproteobacteria</taxon>
        <taxon>Cellvibrionales</taxon>
        <taxon>Microbulbiferaceae</taxon>
        <taxon>Microbulbifer</taxon>
    </lineage>
</organism>
<dbReference type="Proteomes" id="UP001321520">
    <property type="component" value="Chromosome"/>
</dbReference>
<evidence type="ECO:0000313" key="2">
    <source>
        <dbReference type="Proteomes" id="UP001321520"/>
    </source>
</evidence>
<accession>A0ABY9EDK2</accession>
<gene>
    <name evidence="1" type="ORF">M8T91_17230</name>
</gene>